<name>A0A2S9GYE2_9BURK</name>
<gene>
    <name evidence="1" type="ORF">S2091_2463</name>
</gene>
<accession>A0A2S9GYE2</accession>
<evidence type="ECO:0000313" key="1">
    <source>
        <dbReference type="EMBL" id="PRC92733.1"/>
    </source>
</evidence>
<comment type="caution">
    <text evidence="1">The sequence shown here is derived from an EMBL/GenBank/DDBJ whole genome shotgun (WGS) entry which is preliminary data.</text>
</comment>
<dbReference type="RefSeq" id="WP_105532232.1">
    <property type="nucleotide sequence ID" value="NZ_PUGF01000011.1"/>
</dbReference>
<proteinExistence type="predicted"/>
<dbReference type="Proteomes" id="UP000237839">
    <property type="component" value="Unassembled WGS sequence"/>
</dbReference>
<dbReference type="OrthoDB" id="9812283at2"/>
<keyword evidence="2" id="KW-1185">Reference proteome</keyword>
<protein>
    <submittedName>
        <fullName evidence="1">SIR2-like domain</fullName>
    </submittedName>
</protein>
<organism evidence="1 2">
    <name type="scientific">Solimicrobium silvestre</name>
    <dbReference type="NCBI Taxonomy" id="2099400"/>
    <lineage>
        <taxon>Bacteria</taxon>
        <taxon>Pseudomonadati</taxon>
        <taxon>Pseudomonadota</taxon>
        <taxon>Betaproteobacteria</taxon>
        <taxon>Burkholderiales</taxon>
        <taxon>Oxalobacteraceae</taxon>
        <taxon>Solimicrobium</taxon>
    </lineage>
</organism>
<evidence type="ECO:0000313" key="2">
    <source>
        <dbReference type="Proteomes" id="UP000237839"/>
    </source>
</evidence>
<reference evidence="1 2" key="1">
    <citation type="submission" date="2018-02" db="EMBL/GenBank/DDBJ databases">
        <title>Solimicrobium silvestre gen. nov., sp. nov., isolated from alpine forest soil.</title>
        <authorList>
            <person name="Margesin R."/>
            <person name="Albuquerque L."/>
            <person name="Zhang D.-C."/>
            <person name="Froufe H.J.C."/>
            <person name="Severino R."/>
            <person name="Roxo I."/>
            <person name="Egas C."/>
            <person name="Da Costa M.S."/>
        </authorList>
    </citation>
    <scope>NUCLEOTIDE SEQUENCE [LARGE SCALE GENOMIC DNA]</scope>
    <source>
        <strain evidence="1 2">S20-91</strain>
    </source>
</reference>
<dbReference type="EMBL" id="PUGF01000011">
    <property type="protein sequence ID" value="PRC92733.1"/>
    <property type="molecule type" value="Genomic_DNA"/>
</dbReference>
<sequence>MSHLLLLGAGFSRNWGGWLAGEAFEYLLGCPEVACNSHLQQLLWRNQPAGGFENALAEVQANFIKSPQEHTKNLQDIQNAVTRMFEDMNRGFLEHPDFEFQQARERMVGTFLTRFNAIFTLNQDLLLEHYYIDQNITLLSNGRWTGSDLPGMRPAPSGGTAIPNSWAERSWTPSSEDFNLAERMQPYFKLHGSSNWKEKHGAPMLIMGGNKIREIGLSPVLLWYHQKFEECLNKPNAKLFVIGYGFRDKHINEVIIRAINENGLKMFVIAPEGGDLARIANPTHTASIRVETSLEVAFEHGLIGASRRQLSDIFGGDTIEFNKVMRFFGT</sequence>
<dbReference type="AlphaFoldDB" id="A0A2S9GYE2"/>
<dbReference type="Pfam" id="PF13289">
    <property type="entry name" value="SIR2_2"/>
    <property type="match status" value="1"/>
</dbReference>